<dbReference type="InParanoid" id="A0A2H3EHJ8"/>
<accession>A0A2H3EHJ8</accession>
<keyword evidence="3" id="KW-1185">Reference proteome</keyword>
<dbReference type="EMBL" id="KZ293646">
    <property type="protein sequence ID" value="PBL00518.1"/>
    <property type="molecule type" value="Genomic_DNA"/>
</dbReference>
<dbReference type="AlphaFoldDB" id="A0A2H3EHJ8"/>
<reference evidence="3" key="1">
    <citation type="journal article" date="2017" name="Nat. Ecol. Evol.">
        <title>Genome expansion and lineage-specific genetic innovations in the forest pathogenic fungi Armillaria.</title>
        <authorList>
            <person name="Sipos G."/>
            <person name="Prasanna A.N."/>
            <person name="Walter M.C."/>
            <person name="O'Connor E."/>
            <person name="Balint B."/>
            <person name="Krizsan K."/>
            <person name="Kiss B."/>
            <person name="Hess J."/>
            <person name="Varga T."/>
            <person name="Slot J."/>
            <person name="Riley R."/>
            <person name="Boka B."/>
            <person name="Rigling D."/>
            <person name="Barry K."/>
            <person name="Lee J."/>
            <person name="Mihaltcheva S."/>
            <person name="LaButti K."/>
            <person name="Lipzen A."/>
            <person name="Waldron R."/>
            <person name="Moloney N.M."/>
            <person name="Sperisen C."/>
            <person name="Kredics L."/>
            <person name="Vagvoelgyi C."/>
            <person name="Patrignani A."/>
            <person name="Fitzpatrick D."/>
            <person name="Nagy I."/>
            <person name="Doyle S."/>
            <person name="Anderson J.B."/>
            <person name="Grigoriev I.V."/>
            <person name="Gueldener U."/>
            <person name="Muensterkoetter M."/>
            <person name="Nagy L.G."/>
        </authorList>
    </citation>
    <scope>NUCLEOTIDE SEQUENCE [LARGE SCALE GENOMIC DNA]</scope>
    <source>
        <strain evidence="3">Ar21-2</strain>
    </source>
</reference>
<gene>
    <name evidence="2" type="ORF">ARMGADRAFT_382941</name>
</gene>
<protein>
    <submittedName>
        <fullName evidence="2">Uncharacterized protein</fullName>
    </submittedName>
</protein>
<feature type="region of interest" description="Disordered" evidence="1">
    <location>
        <begin position="123"/>
        <end position="145"/>
    </location>
</feature>
<evidence type="ECO:0000313" key="3">
    <source>
        <dbReference type="Proteomes" id="UP000217790"/>
    </source>
</evidence>
<name>A0A2H3EHJ8_ARMGA</name>
<proteinExistence type="predicted"/>
<dbReference type="OrthoDB" id="3066258at2759"/>
<dbReference type="Proteomes" id="UP000217790">
    <property type="component" value="Unassembled WGS sequence"/>
</dbReference>
<evidence type="ECO:0000256" key="1">
    <source>
        <dbReference type="SAM" id="MobiDB-lite"/>
    </source>
</evidence>
<sequence>MTSIATIRFCDVLQKPPADRPRKTGTVYPMVAQLKGGTDRNSFDLLWAWEVLSAAPIKLEILGTEESQTIVAKKTLMSYHQSLVEQLGERASRLLGSSKFAHGGNNFNAPRPQLCTMLSSASSSTATGSAYSSYSSSMSTTDSED</sequence>
<dbReference type="OMA" id="LLWAWEV"/>
<organism evidence="2 3">
    <name type="scientific">Armillaria gallica</name>
    <name type="common">Bulbous honey fungus</name>
    <name type="synonym">Armillaria bulbosa</name>
    <dbReference type="NCBI Taxonomy" id="47427"/>
    <lineage>
        <taxon>Eukaryota</taxon>
        <taxon>Fungi</taxon>
        <taxon>Dikarya</taxon>
        <taxon>Basidiomycota</taxon>
        <taxon>Agaricomycotina</taxon>
        <taxon>Agaricomycetes</taxon>
        <taxon>Agaricomycetidae</taxon>
        <taxon>Agaricales</taxon>
        <taxon>Marasmiineae</taxon>
        <taxon>Physalacriaceae</taxon>
        <taxon>Armillaria</taxon>
    </lineage>
</organism>
<evidence type="ECO:0000313" key="2">
    <source>
        <dbReference type="EMBL" id="PBL00518.1"/>
    </source>
</evidence>